<comment type="subcellular location">
    <subcellularLocation>
        <location evidence="1">Cell outer membrane</location>
        <topology evidence="1">Multi-pass membrane protein</topology>
    </subcellularLocation>
</comment>
<feature type="domain" description="Porin" evidence="12">
    <location>
        <begin position="9"/>
        <end position="335"/>
    </location>
</feature>
<evidence type="ECO:0000256" key="10">
    <source>
        <dbReference type="ARBA" id="ARBA00023237"/>
    </source>
</evidence>
<sequence>MKKTLISIAVLGAMSSAAFAQSNVTIYGIVDAGIVAERGGKSGSVNKVTSGVANASRLGFKGTEDLGGGLQALFVLEGGIKADTGESDVSGSIANRQSFVGLRSKEAGTLTLGRQYTPFYNALSQVGDPFAAGLAGTAKNLFPVAGANTRNSNAAVYVTPTYNGVSAEFFYGFGEKSANSTQRQVGASLNYSNGPLNARLAYNNRNNDDQPVLGGPVAEKDTGRNTLLAVNYDFQVAKAFFMYSDNKGLNSAALANVNNPYGTTVAPVASTKSADALIGVTVPVGGAGKFIASYINKNDKTNLNQDANQWALGYTYDLSKRTTTYVAYAKIKNKNGAGYTVGNNSEAGTGDKAFNIGVRHSF</sequence>
<dbReference type="Pfam" id="PF13609">
    <property type="entry name" value="Porin_4"/>
    <property type="match status" value="1"/>
</dbReference>
<dbReference type="InterPro" id="IPR023614">
    <property type="entry name" value="Porin_dom_sf"/>
</dbReference>
<organism evidence="13 14">
    <name type="scientific">Pseudoduganella violacea</name>
    <dbReference type="NCBI Taxonomy" id="1715466"/>
    <lineage>
        <taxon>Bacteria</taxon>
        <taxon>Pseudomonadati</taxon>
        <taxon>Pseudomonadota</taxon>
        <taxon>Betaproteobacteria</taxon>
        <taxon>Burkholderiales</taxon>
        <taxon>Oxalobacteraceae</taxon>
        <taxon>Telluria group</taxon>
        <taxon>Pseudoduganella</taxon>
    </lineage>
</organism>
<evidence type="ECO:0000256" key="2">
    <source>
        <dbReference type="ARBA" id="ARBA00011233"/>
    </source>
</evidence>
<feature type="signal peptide" evidence="11">
    <location>
        <begin position="1"/>
        <end position="20"/>
    </location>
</feature>
<dbReference type="Proteomes" id="UP000541535">
    <property type="component" value="Unassembled WGS sequence"/>
</dbReference>
<dbReference type="PANTHER" id="PTHR34501">
    <property type="entry name" value="PROTEIN YDDL-RELATED"/>
    <property type="match status" value="1"/>
</dbReference>
<evidence type="ECO:0000313" key="13">
    <source>
        <dbReference type="EMBL" id="MBB3119241.1"/>
    </source>
</evidence>
<evidence type="ECO:0000256" key="5">
    <source>
        <dbReference type="ARBA" id="ARBA00022692"/>
    </source>
</evidence>
<evidence type="ECO:0000256" key="1">
    <source>
        <dbReference type="ARBA" id="ARBA00004571"/>
    </source>
</evidence>
<gene>
    <name evidence="13" type="ORF">FHS03_002292</name>
</gene>
<keyword evidence="4" id="KW-1134">Transmembrane beta strand</keyword>
<evidence type="ECO:0000256" key="7">
    <source>
        <dbReference type="ARBA" id="ARBA00023065"/>
    </source>
</evidence>
<evidence type="ECO:0000256" key="3">
    <source>
        <dbReference type="ARBA" id="ARBA00022448"/>
    </source>
</evidence>
<keyword evidence="14" id="KW-1185">Reference proteome</keyword>
<dbReference type="EMBL" id="JACHXD010000005">
    <property type="protein sequence ID" value="MBB3119241.1"/>
    <property type="molecule type" value="Genomic_DNA"/>
</dbReference>
<accession>A0A7W5FU36</accession>
<protein>
    <submittedName>
        <fullName evidence="13">Putative porin</fullName>
    </submittedName>
</protein>
<keyword evidence="6 11" id="KW-0732">Signal</keyword>
<dbReference type="CDD" id="cd00342">
    <property type="entry name" value="gram_neg_porins"/>
    <property type="match status" value="1"/>
</dbReference>
<keyword evidence="10" id="KW-0998">Cell outer membrane</keyword>
<dbReference type="GO" id="GO:0015288">
    <property type="term" value="F:porin activity"/>
    <property type="evidence" value="ECO:0007669"/>
    <property type="project" value="UniProtKB-KW"/>
</dbReference>
<dbReference type="GO" id="GO:0009279">
    <property type="term" value="C:cell outer membrane"/>
    <property type="evidence" value="ECO:0007669"/>
    <property type="project" value="UniProtKB-SubCell"/>
</dbReference>
<evidence type="ECO:0000313" key="14">
    <source>
        <dbReference type="Proteomes" id="UP000541535"/>
    </source>
</evidence>
<keyword evidence="9" id="KW-0472">Membrane</keyword>
<evidence type="ECO:0000259" key="12">
    <source>
        <dbReference type="Pfam" id="PF13609"/>
    </source>
</evidence>
<comment type="caution">
    <text evidence="13">The sequence shown here is derived from an EMBL/GenBank/DDBJ whole genome shotgun (WGS) entry which is preliminary data.</text>
</comment>
<evidence type="ECO:0000256" key="8">
    <source>
        <dbReference type="ARBA" id="ARBA00023114"/>
    </source>
</evidence>
<evidence type="ECO:0000256" key="4">
    <source>
        <dbReference type="ARBA" id="ARBA00022452"/>
    </source>
</evidence>
<keyword evidence="3" id="KW-0813">Transport</keyword>
<dbReference type="PANTHER" id="PTHR34501:SF9">
    <property type="entry name" value="MAJOR OUTER MEMBRANE PROTEIN P.IA"/>
    <property type="match status" value="1"/>
</dbReference>
<evidence type="ECO:0000256" key="9">
    <source>
        <dbReference type="ARBA" id="ARBA00023136"/>
    </source>
</evidence>
<dbReference type="PRINTS" id="PR00184">
    <property type="entry name" value="NEISSPPORIN"/>
</dbReference>
<dbReference type="AlphaFoldDB" id="A0A7W5FU36"/>
<keyword evidence="5" id="KW-0812">Transmembrane</keyword>
<reference evidence="13 14" key="1">
    <citation type="submission" date="2020-08" db="EMBL/GenBank/DDBJ databases">
        <title>Genomic Encyclopedia of Type Strains, Phase III (KMG-III): the genomes of soil and plant-associated and newly described type strains.</title>
        <authorList>
            <person name="Whitman W."/>
        </authorList>
    </citation>
    <scope>NUCLEOTIDE SEQUENCE [LARGE SCALE GENOMIC DNA]</scope>
    <source>
        <strain evidence="13 14">CECT 8897</strain>
    </source>
</reference>
<dbReference type="InterPro" id="IPR050298">
    <property type="entry name" value="Gram-neg_bact_OMP"/>
</dbReference>
<name>A0A7W5FU36_9BURK</name>
<proteinExistence type="predicted"/>
<keyword evidence="7" id="KW-0406">Ion transport</keyword>
<feature type="chain" id="PRO_5031254625" evidence="11">
    <location>
        <begin position="21"/>
        <end position="362"/>
    </location>
</feature>
<dbReference type="InterPro" id="IPR002299">
    <property type="entry name" value="Porin_Neis"/>
</dbReference>
<evidence type="ECO:0000256" key="11">
    <source>
        <dbReference type="SAM" id="SignalP"/>
    </source>
</evidence>
<dbReference type="GO" id="GO:0034220">
    <property type="term" value="P:monoatomic ion transmembrane transport"/>
    <property type="evidence" value="ECO:0007669"/>
    <property type="project" value="InterPro"/>
</dbReference>
<comment type="subunit">
    <text evidence="2">Homotrimer.</text>
</comment>
<evidence type="ECO:0000256" key="6">
    <source>
        <dbReference type="ARBA" id="ARBA00022729"/>
    </source>
</evidence>
<dbReference type="SUPFAM" id="SSF56935">
    <property type="entry name" value="Porins"/>
    <property type="match status" value="1"/>
</dbReference>
<dbReference type="RefSeq" id="WP_183441081.1">
    <property type="nucleotide sequence ID" value="NZ_JACHXD010000005.1"/>
</dbReference>
<dbReference type="PRINTS" id="PR00182">
    <property type="entry name" value="ECOLNEIPORIN"/>
</dbReference>
<dbReference type="GO" id="GO:0046930">
    <property type="term" value="C:pore complex"/>
    <property type="evidence" value="ECO:0007669"/>
    <property type="project" value="UniProtKB-KW"/>
</dbReference>
<dbReference type="InterPro" id="IPR001702">
    <property type="entry name" value="Porin_Gram-ve"/>
</dbReference>
<keyword evidence="8" id="KW-0626">Porin</keyword>
<dbReference type="Gene3D" id="2.40.160.10">
    <property type="entry name" value="Porin"/>
    <property type="match status" value="1"/>
</dbReference>
<dbReference type="InterPro" id="IPR033900">
    <property type="entry name" value="Gram_neg_porin_domain"/>
</dbReference>